<dbReference type="Proteomes" id="UP000555728">
    <property type="component" value="Unassembled WGS sequence"/>
</dbReference>
<dbReference type="CDD" id="cd00060">
    <property type="entry name" value="FHA"/>
    <property type="match status" value="1"/>
</dbReference>
<gene>
    <name evidence="3" type="ORF">GGD88_001980</name>
</gene>
<feature type="compositionally biased region" description="Gly residues" evidence="1">
    <location>
        <begin position="137"/>
        <end position="167"/>
    </location>
</feature>
<dbReference type="InterPro" id="IPR008984">
    <property type="entry name" value="SMAD_FHA_dom_sf"/>
</dbReference>
<evidence type="ECO:0000313" key="3">
    <source>
        <dbReference type="EMBL" id="MBB4286253.1"/>
    </source>
</evidence>
<evidence type="ECO:0000256" key="1">
    <source>
        <dbReference type="SAM" id="MobiDB-lite"/>
    </source>
</evidence>
<dbReference type="InterPro" id="IPR046883">
    <property type="entry name" value="T6SS_FHA_C"/>
</dbReference>
<sequence>MSAMLSLELVSSPPGGTPPGQTRGLESGSLTIGRGPDNDWILADPQRHLSKQHCEIAFTGSDFVLTDTSTNGVFINGAVAPVGRGSSVVLAQGDVMRLGEYELRAAIQDDVERVDVVDYARDASPWPEFEDRTYYGAGSGPQAGGAPGDPAAGPGGGAGGGLGGGAPGSLSPFDDGPADWNAEPIRPAKRAQPPATPSDHIPAEHDSMPMQRVMHQPAPKVLDESWDDDLDALLGDAPLQPGRAAPAPSGPQSRVASDAATVPPAAPDDLDALLGSDPLETGAPDAAADAPPEGAGAPREGTGEVGEIDDDLDAFLGAAPLEPRGQAPGGGAAPPPDAAPPATPPGPADRPDPFAAPEEPAPAPAAPAPAAPMSSPPRSAPTPAGETAGDVAGHVAGHAGALVAAFLKGAGLSRLPEGTSPDAVFETAGALLAVMTDGVRDLLAARATLKSEMRAEQTMIRAKGNNALKFSVDGREALERLLAPPGPAYLDGKAAAEEAFRDLRGHEMATMAGSSAAIRAVLSAFDPTALEAKLEDRHGLGRLLAGGRKARLWELYETHYRDLADEAADDFDSRFNREFRKAYETLVKDL</sequence>
<keyword evidence="4" id="KW-1185">Reference proteome</keyword>
<dbReference type="PROSITE" id="PS50006">
    <property type="entry name" value="FHA_DOMAIN"/>
    <property type="match status" value="1"/>
</dbReference>
<dbReference type="NCBIfam" id="TIGR03354">
    <property type="entry name" value="VI_FHA"/>
    <property type="match status" value="1"/>
</dbReference>
<comment type="caution">
    <text evidence="3">The sequence shown here is derived from an EMBL/GenBank/DDBJ whole genome shotgun (WGS) entry which is preliminary data.</text>
</comment>
<proteinExistence type="predicted"/>
<dbReference type="InterPro" id="IPR017735">
    <property type="entry name" value="T6SS_FHA"/>
</dbReference>
<feature type="region of interest" description="Disordered" evidence="1">
    <location>
        <begin position="128"/>
        <end position="391"/>
    </location>
</feature>
<dbReference type="Pfam" id="PF00498">
    <property type="entry name" value="FHA"/>
    <property type="match status" value="1"/>
</dbReference>
<dbReference type="Gene3D" id="2.60.200.20">
    <property type="match status" value="1"/>
</dbReference>
<protein>
    <submittedName>
        <fullName evidence="3">Type VI secretion system FHA domain protein</fullName>
    </submittedName>
</protein>
<feature type="compositionally biased region" description="Pro residues" evidence="1">
    <location>
        <begin position="359"/>
        <end position="380"/>
    </location>
</feature>
<dbReference type="EMBL" id="JACIGI010000014">
    <property type="protein sequence ID" value="MBB4286253.1"/>
    <property type="molecule type" value="Genomic_DNA"/>
</dbReference>
<organism evidence="3 4">
    <name type="scientific">Roseospira goensis</name>
    <dbReference type="NCBI Taxonomy" id="391922"/>
    <lineage>
        <taxon>Bacteria</taxon>
        <taxon>Pseudomonadati</taxon>
        <taxon>Pseudomonadota</taxon>
        <taxon>Alphaproteobacteria</taxon>
        <taxon>Rhodospirillales</taxon>
        <taxon>Rhodospirillaceae</taxon>
        <taxon>Roseospira</taxon>
    </lineage>
</organism>
<name>A0A7W6RZS4_9PROT</name>
<feature type="compositionally biased region" description="Pro residues" evidence="1">
    <location>
        <begin position="333"/>
        <end position="348"/>
    </location>
</feature>
<reference evidence="3 4" key="1">
    <citation type="submission" date="2020-08" db="EMBL/GenBank/DDBJ databases">
        <title>Genome sequencing of Purple Non-Sulfur Bacteria from various extreme environments.</title>
        <authorList>
            <person name="Mayer M."/>
        </authorList>
    </citation>
    <scope>NUCLEOTIDE SEQUENCE [LARGE SCALE GENOMIC DNA]</scope>
    <source>
        <strain evidence="3 4">JA135</strain>
    </source>
</reference>
<feature type="compositionally biased region" description="Low complexity" evidence="1">
    <location>
        <begin position="272"/>
        <end position="300"/>
    </location>
</feature>
<evidence type="ECO:0000259" key="2">
    <source>
        <dbReference type="PROSITE" id="PS50006"/>
    </source>
</evidence>
<feature type="compositionally biased region" description="Low complexity" evidence="1">
    <location>
        <begin position="381"/>
        <end position="391"/>
    </location>
</feature>
<dbReference type="SMART" id="SM00240">
    <property type="entry name" value="FHA"/>
    <property type="match status" value="1"/>
</dbReference>
<accession>A0A7W6RZS4</accession>
<dbReference type="AlphaFoldDB" id="A0A7W6RZS4"/>
<dbReference type="InterPro" id="IPR000253">
    <property type="entry name" value="FHA_dom"/>
</dbReference>
<evidence type="ECO:0000313" key="4">
    <source>
        <dbReference type="Proteomes" id="UP000555728"/>
    </source>
</evidence>
<feature type="domain" description="FHA" evidence="2">
    <location>
        <begin position="30"/>
        <end position="80"/>
    </location>
</feature>
<dbReference type="SUPFAM" id="SSF49879">
    <property type="entry name" value="SMAD/FHA domain"/>
    <property type="match status" value="1"/>
</dbReference>
<dbReference type="Pfam" id="PF20232">
    <property type="entry name" value="T6SS_FHA_C"/>
    <property type="match status" value="1"/>
</dbReference>
<dbReference type="RefSeq" id="WP_184434872.1">
    <property type="nucleotide sequence ID" value="NZ_JACIGI010000014.1"/>
</dbReference>